<dbReference type="Proteomes" id="UP000249248">
    <property type="component" value="Unassembled WGS sequence"/>
</dbReference>
<sequence length="126" mass="14519">MNETDLFNKDAMYWREVNFLSPNAKAILTLIEPMTINGTTTNSIECTLLPYEVHSVEYDLGAGGSFLKNEVKTWPFVLFTDIEFYLDMDNPEDERQTKVQSVLHDNVQSIQILDKDDKVVLDKKKV</sequence>
<organism evidence="1 2">
    <name type="scientific">Putridiphycobacter roseus</name>
    <dbReference type="NCBI Taxonomy" id="2219161"/>
    <lineage>
        <taxon>Bacteria</taxon>
        <taxon>Pseudomonadati</taxon>
        <taxon>Bacteroidota</taxon>
        <taxon>Flavobacteriia</taxon>
        <taxon>Flavobacteriales</taxon>
        <taxon>Crocinitomicaceae</taxon>
        <taxon>Putridiphycobacter</taxon>
    </lineage>
</organism>
<accession>A0A2W1NRB6</accession>
<comment type="caution">
    <text evidence="1">The sequence shown here is derived from an EMBL/GenBank/DDBJ whole genome shotgun (WGS) entry which is preliminary data.</text>
</comment>
<reference evidence="1 2" key="1">
    <citation type="submission" date="2018-06" db="EMBL/GenBank/DDBJ databases">
        <title>The draft genome sequence of Crocinitomix sp. SM1701.</title>
        <authorList>
            <person name="Zhang X."/>
        </authorList>
    </citation>
    <scope>NUCLEOTIDE SEQUENCE [LARGE SCALE GENOMIC DNA]</scope>
    <source>
        <strain evidence="1 2">SM1701</strain>
    </source>
</reference>
<gene>
    <name evidence="1" type="ORF">DNU06_05920</name>
</gene>
<keyword evidence="2" id="KW-1185">Reference proteome</keyword>
<proteinExistence type="predicted"/>
<dbReference type="OrthoDB" id="98874at2"/>
<name>A0A2W1NRB6_9FLAO</name>
<dbReference type="RefSeq" id="WP_111062305.1">
    <property type="nucleotide sequence ID" value="NZ_JBHUCU010000002.1"/>
</dbReference>
<dbReference type="AlphaFoldDB" id="A0A2W1NRB6"/>
<protein>
    <submittedName>
        <fullName evidence="1">Uncharacterized protein</fullName>
    </submittedName>
</protein>
<evidence type="ECO:0000313" key="2">
    <source>
        <dbReference type="Proteomes" id="UP000249248"/>
    </source>
</evidence>
<evidence type="ECO:0000313" key="1">
    <source>
        <dbReference type="EMBL" id="PZE18152.1"/>
    </source>
</evidence>
<dbReference type="EMBL" id="QKSB01000002">
    <property type="protein sequence ID" value="PZE18152.1"/>
    <property type="molecule type" value="Genomic_DNA"/>
</dbReference>